<dbReference type="EMBL" id="QUAC01000006">
    <property type="protein sequence ID" value="REK92111.1"/>
    <property type="molecule type" value="Genomic_DNA"/>
</dbReference>
<dbReference type="Gene3D" id="3.90.1300.10">
    <property type="entry name" value="Amidase signature (AS) domain"/>
    <property type="match status" value="1"/>
</dbReference>
<dbReference type="InterPro" id="IPR036928">
    <property type="entry name" value="AS_sf"/>
</dbReference>
<evidence type="ECO:0000313" key="4">
    <source>
        <dbReference type="Proteomes" id="UP000262477"/>
    </source>
</evidence>
<organism evidence="3 4">
    <name type="scientific">Streptomyces inhibens</name>
    <dbReference type="NCBI Taxonomy" id="2293571"/>
    <lineage>
        <taxon>Bacteria</taxon>
        <taxon>Bacillati</taxon>
        <taxon>Actinomycetota</taxon>
        <taxon>Actinomycetes</taxon>
        <taxon>Kitasatosporales</taxon>
        <taxon>Streptomycetaceae</taxon>
        <taxon>Streptomyces</taxon>
    </lineage>
</organism>
<name>A0A371QBM2_STRIH</name>
<dbReference type="PROSITE" id="PS00571">
    <property type="entry name" value="AMIDASES"/>
    <property type="match status" value="1"/>
</dbReference>
<feature type="domain" description="Amidase" evidence="2">
    <location>
        <begin position="45"/>
        <end position="464"/>
    </location>
</feature>
<dbReference type="GO" id="GO:0004040">
    <property type="term" value="F:amidase activity"/>
    <property type="evidence" value="ECO:0007669"/>
    <property type="project" value="UniProtKB-EC"/>
</dbReference>
<protein>
    <submittedName>
        <fullName evidence="3">Amidase</fullName>
        <ecNumber evidence="3">3.5.1.4</ecNumber>
    </submittedName>
</protein>
<dbReference type="EC" id="3.5.1.4" evidence="3"/>
<keyword evidence="3" id="KW-0378">Hydrolase</keyword>
<dbReference type="RefSeq" id="WP_128502400.1">
    <property type="nucleotide sequence ID" value="NZ_JBIRQD010000002.1"/>
</dbReference>
<dbReference type="PANTHER" id="PTHR11895">
    <property type="entry name" value="TRANSAMIDASE"/>
    <property type="match status" value="1"/>
</dbReference>
<reference evidence="3 4" key="1">
    <citation type="submission" date="2018-08" db="EMBL/GenBank/DDBJ databases">
        <title>Streptomyces NEAU-D10 sp. nov., a novel Actinomycete isolated from soil.</title>
        <authorList>
            <person name="Jin L."/>
        </authorList>
    </citation>
    <scope>NUCLEOTIDE SEQUENCE [LARGE SCALE GENOMIC DNA]</scope>
    <source>
        <strain evidence="3 4">NEAU-D10</strain>
    </source>
</reference>
<comment type="caution">
    <text evidence="3">The sequence shown here is derived from an EMBL/GenBank/DDBJ whole genome shotgun (WGS) entry which is preliminary data.</text>
</comment>
<dbReference type="AlphaFoldDB" id="A0A371QBM2"/>
<dbReference type="InterPro" id="IPR020556">
    <property type="entry name" value="Amidase_CS"/>
</dbReference>
<sequence>MSVDESQDSETGAPARHIGAAVGELEGLAEQAQALAEGRVTSTALVRRSLERIEATQGTVNAFRRVRAEAAMAEAAKADRRLAAGERLPLLGVPVAVKDDTDVAGEPTAFGCAGEFPPKERDAEVVRRLRAAGAIIVGKTNACELGQWPFTEGPAFGNTCNPWNLAHTPGGSSGGSAAAVAAGLVPAALGTDGAGSVRIPAAWSHLVGIKPQRGRISTWPDPEAFQGITGIGPLARTVEDAALLLDVASGNHDGDLHRPPAIAAREAAGRDPGRLRIALSWKPALTFTRKPLHPDVRAAVTGVARTLVRLGHFVEEAEPDYGLVGLAFVPRATAGVGEWAERVPDRSLLDRRTREAARLGRLLGGPVLRRARAVERRQQRRIGALFGPYDVLLTPTTATPPPRIGTLAKLSGWRTDQAMIAACPYAWPWNVLGWPGVSVPAGFSADGLPLGAQLLGPAHGEPRLISLAAQLQDDLRWHERRPAGHPAPPDITRVGRGA</sequence>
<dbReference type="PANTHER" id="PTHR11895:SF7">
    <property type="entry name" value="GLUTAMYL-TRNA(GLN) AMIDOTRANSFERASE SUBUNIT A, MITOCHONDRIAL"/>
    <property type="match status" value="1"/>
</dbReference>
<proteinExistence type="inferred from homology"/>
<dbReference type="Pfam" id="PF01425">
    <property type="entry name" value="Amidase"/>
    <property type="match status" value="1"/>
</dbReference>
<evidence type="ECO:0000256" key="1">
    <source>
        <dbReference type="ARBA" id="ARBA00009199"/>
    </source>
</evidence>
<evidence type="ECO:0000313" key="3">
    <source>
        <dbReference type="EMBL" id="REK92111.1"/>
    </source>
</evidence>
<dbReference type="NCBIfam" id="NF004717">
    <property type="entry name" value="PRK06061.1"/>
    <property type="match status" value="1"/>
</dbReference>
<accession>A0A371QBM2</accession>
<dbReference type="Proteomes" id="UP000262477">
    <property type="component" value="Unassembled WGS sequence"/>
</dbReference>
<comment type="similarity">
    <text evidence="1">Belongs to the amidase family.</text>
</comment>
<keyword evidence="4" id="KW-1185">Reference proteome</keyword>
<dbReference type="InterPro" id="IPR023631">
    <property type="entry name" value="Amidase_dom"/>
</dbReference>
<gene>
    <name evidence="3" type="ORF">DY245_00735</name>
</gene>
<dbReference type="InterPro" id="IPR000120">
    <property type="entry name" value="Amidase"/>
</dbReference>
<dbReference type="SUPFAM" id="SSF75304">
    <property type="entry name" value="Amidase signature (AS) enzymes"/>
    <property type="match status" value="1"/>
</dbReference>
<evidence type="ECO:0000259" key="2">
    <source>
        <dbReference type="Pfam" id="PF01425"/>
    </source>
</evidence>
<dbReference type="OrthoDB" id="5175573at2"/>